<dbReference type="InterPro" id="IPR001611">
    <property type="entry name" value="Leu-rich_rpt"/>
</dbReference>
<dbReference type="Gene3D" id="3.80.10.10">
    <property type="entry name" value="Ribonuclease Inhibitor"/>
    <property type="match status" value="2"/>
</dbReference>
<evidence type="ECO:0000313" key="5">
    <source>
        <dbReference type="EMBL" id="KAF2884582.1"/>
    </source>
</evidence>
<keyword evidence="3" id="KW-0677">Repeat</keyword>
<reference evidence="5" key="1">
    <citation type="submission" date="2019-08" db="EMBL/GenBank/DDBJ databases">
        <title>The genome of the North American firefly Photinus pyralis.</title>
        <authorList>
            <consortium name="Photinus pyralis genome working group"/>
            <person name="Fallon T.R."/>
            <person name="Sander Lower S.E."/>
            <person name="Weng J.-K."/>
        </authorList>
    </citation>
    <scope>NUCLEOTIDE SEQUENCE</scope>
    <source>
        <strain evidence="5">TRF0915ILg1</strain>
        <tissue evidence="5">Whole body</tissue>
    </source>
</reference>
<dbReference type="GO" id="GO:0031012">
    <property type="term" value="C:extracellular matrix"/>
    <property type="evidence" value="ECO:0007669"/>
    <property type="project" value="TreeGrafter"/>
</dbReference>
<gene>
    <name evidence="5" type="ORF">ILUMI_21585</name>
</gene>
<keyword evidence="1" id="KW-0433">Leucine-rich repeat</keyword>
<dbReference type="Proteomes" id="UP000801492">
    <property type="component" value="Unassembled WGS sequence"/>
</dbReference>
<dbReference type="AlphaFoldDB" id="A0A8K0CFZ6"/>
<dbReference type="OrthoDB" id="2013775at2759"/>
<dbReference type="SMART" id="SM00369">
    <property type="entry name" value="LRR_TYP"/>
    <property type="match status" value="9"/>
</dbReference>
<dbReference type="PANTHER" id="PTHR24373">
    <property type="entry name" value="SLIT RELATED LEUCINE-RICH REPEAT NEURONAL PROTEIN"/>
    <property type="match status" value="1"/>
</dbReference>
<dbReference type="GO" id="GO:0005615">
    <property type="term" value="C:extracellular space"/>
    <property type="evidence" value="ECO:0007669"/>
    <property type="project" value="TreeGrafter"/>
</dbReference>
<dbReference type="PROSITE" id="PS51450">
    <property type="entry name" value="LRR"/>
    <property type="match status" value="6"/>
</dbReference>
<dbReference type="SMART" id="SM00365">
    <property type="entry name" value="LRR_SD22"/>
    <property type="match status" value="3"/>
</dbReference>
<keyword evidence="4" id="KW-1133">Transmembrane helix</keyword>
<protein>
    <submittedName>
        <fullName evidence="5">Uncharacterized protein</fullName>
    </submittedName>
</protein>
<dbReference type="InterPro" id="IPR003591">
    <property type="entry name" value="Leu-rich_rpt_typical-subtyp"/>
</dbReference>
<keyword evidence="2" id="KW-0732">Signal</keyword>
<evidence type="ECO:0000256" key="1">
    <source>
        <dbReference type="ARBA" id="ARBA00022614"/>
    </source>
</evidence>
<keyword evidence="6" id="KW-1185">Reference proteome</keyword>
<dbReference type="InterPro" id="IPR032675">
    <property type="entry name" value="LRR_dom_sf"/>
</dbReference>
<dbReference type="Pfam" id="PF13855">
    <property type="entry name" value="LRR_8"/>
    <property type="match status" value="2"/>
</dbReference>
<evidence type="ECO:0000313" key="6">
    <source>
        <dbReference type="Proteomes" id="UP000801492"/>
    </source>
</evidence>
<organism evidence="5 6">
    <name type="scientific">Ignelater luminosus</name>
    <name type="common">Cucubano</name>
    <name type="synonym">Pyrophorus luminosus</name>
    <dbReference type="NCBI Taxonomy" id="2038154"/>
    <lineage>
        <taxon>Eukaryota</taxon>
        <taxon>Metazoa</taxon>
        <taxon>Ecdysozoa</taxon>
        <taxon>Arthropoda</taxon>
        <taxon>Hexapoda</taxon>
        <taxon>Insecta</taxon>
        <taxon>Pterygota</taxon>
        <taxon>Neoptera</taxon>
        <taxon>Endopterygota</taxon>
        <taxon>Coleoptera</taxon>
        <taxon>Polyphaga</taxon>
        <taxon>Elateriformia</taxon>
        <taxon>Elateroidea</taxon>
        <taxon>Elateridae</taxon>
        <taxon>Agrypninae</taxon>
        <taxon>Pyrophorini</taxon>
        <taxon>Ignelater</taxon>
    </lineage>
</organism>
<sequence length="431" mass="50393">MFNCQQQQNFNKVACLDKSMCVFEATLNCSHRNIMFLHLHCENPRVLQVLYLNNNNISYIHKTTFKNTTNLRRLDLNDNNISKIEEHTFSGLEKLEYLHLSKNKIREIHKDSFINLQNLLFIDLEDNLLTVINDGTFIRSKALWQVHLARNKINQVHENSFKEKSSLKHLYCSNNEISDITFLKKFPQLTFLDLSLNRIQIIPHMILMQTNLRKLNLSYNNLETLSSGTICDLPVLTDLDLSHNKLKDLGEGPFDHLYGLNTLDLRNNYLTSFSYGVDFGRVRGNVMDIYIDNNNWHCHYLHQIRQLSGIRLKYQNINRNISNIDGIPCSDVDKEFITTKDGMIKLEIRNDQLVLFIIIGVGIMIISTILILTVVLLIRRMHRSNTYHLRDDPMMKSLPPTNQKKTNNKYAIAPIRDIEDEPVYEEIYIKL</sequence>
<dbReference type="PRINTS" id="PR00019">
    <property type="entry name" value="LEURICHRPT"/>
</dbReference>
<dbReference type="PANTHER" id="PTHR24373:SF370">
    <property type="entry name" value="FISH-LIPS, ISOFORM E"/>
    <property type="match status" value="1"/>
</dbReference>
<comment type="caution">
    <text evidence="5">The sequence shown here is derived from an EMBL/GenBank/DDBJ whole genome shotgun (WGS) entry which is preliminary data.</text>
</comment>
<feature type="transmembrane region" description="Helical" evidence="4">
    <location>
        <begin position="353"/>
        <end position="378"/>
    </location>
</feature>
<proteinExistence type="predicted"/>
<keyword evidence="4" id="KW-0472">Membrane</keyword>
<dbReference type="SUPFAM" id="SSF52058">
    <property type="entry name" value="L domain-like"/>
    <property type="match status" value="1"/>
</dbReference>
<evidence type="ECO:0000256" key="3">
    <source>
        <dbReference type="ARBA" id="ARBA00022737"/>
    </source>
</evidence>
<dbReference type="EMBL" id="VTPC01090155">
    <property type="protein sequence ID" value="KAF2884582.1"/>
    <property type="molecule type" value="Genomic_DNA"/>
</dbReference>
<dbReference type="InterPro" id="IPR050328">
    <property type="entry name" value="Dev_Immune_Receptor"/>
</dbReference>
<evidence type="ECO:0000256" key="4">
    <source>
        <dbReference type="SAM" id="Phobius"/>
    </source>
</evidence>
<keyword evidence="4" id="KW-0812">Transmembrane</keyword>
<name>A0A8K0CFZ6_IGNLU</name>
<evidence type="ECO:0000256" key="2">
    <source>
        <dbReference type="ARBA" id="ARBA00022729"/>
    </source>
</evidence>
<accession>A0A8K0CFZ6</accession>